<name>A0ABQ2KYF8_9NOCA</name>
<comment type="caution">
    <text evidence="1">The sequence shown here is derived from an EMBL/GenBank/DDBJ whole genome shotgun (WGS) entry which is preliminary data.</text>
</comment>
<reference evidence="2" key="1">
    <citation type="journal article" date="2019" name="Int. J. Syst. Evol. Microbiol.">
        <title>The Global Catalogue of Microorganisms (GCM) 10K type strain sequencing project: providing services to taxonomists for standard genome sequencing and annotation.</title>
        <authorList>
            <consortium name="The Broad Institute Genomics Platform"/>
            <consortium name="The Broad Institute Genome Sequencing Center for Infectious Disease"/>
            <person name="Wu L."/>
            <person name="Ma J."/>
        </authorList>
    </citation>
    <scope>NUCLEOTIDE SEQUENCE [LARGE SCALE GENOMIC DNA]</scope>
    <source>
        <strain evidence="2">CGMCC 4.7329</strain>
    </source>
</reference>
<dbReference type="PANTHER" id="PTHR38440:SF1">
    <property type="entry name" value="UPF0398 PROTEIN SPR0331"/>
    <property type="match status" value="1"/>
</dbReference>
<dbReference type="SUPFAM" id="SSF102405">
    <property type="entry name" value="MCP/YpsA-like"/>
    <property type="match status" value="1"/>
</dbReference>
<protein>
    <recommendedName>
        <fullName evidence="3">DUF1273 domain-containing protein</fullName>
    </recommendedName>
</protein>
<dbReference type="EMBL" id="BMNE01000010">
    <property type="protein sequence ID" value="GGN97023.1"/>
    <property type="molecule type" value="Genomic_DNA"/>
</dbReference>
<evidence type="ECO:0000313" key="1">
    <source>
        <dbReference type="EMBL" id="GGN97023.1"/>
    </source>
</evidence>
<dbReference type="PANTHER" id="PTHR38440">
    <property type="entry name" value="UPF0398 PROTEIN YPSA"/>
    <property type="match status" value="1"/>
</dbReference>
<sequence length="156" mass="16668">MRISVTGHMNITAATEPLVRDALSALLADIPDLVGITCLARGADSVFAEAVLDHGGRLEVVLPSRNYRTAQVKPDDLPRFDNLLAKAHTARVMDFDDAGRAAYEAANKVLLDHCDRLIAVWDGDHGARGGTATVVALAHTRAIPVDIVWPPGAARE</sequence>
<accession>A0ABQ2KYF8</accession>
<evidence type="ECO:0008006" key="3">
    <source>
        <dbReference type="Google" id="ProtNLM"/>
    </source>
</evidence>
<organism evidence="1 2">
    <name type="scientific">Nocardia rhizosphaerihabitans</name>
    <dbReference type="NCBI Taxonomy" id="1691570"/>
    <lineage>
        <taxon>Bacteria</taxon>
        <taxon>Bacillati</taxon>
        <taxon>Actinomycetota</taxon>
        <taxon>Actinomycetes</taxon>
        <taxon>Mycobacteriales</taxon>
        <taxon>Nocardiaceae</taxon>
        <taxon>Nocardia</taxon>
    </lineage>
</organism>
<dbReference type="InterPro" id="IPR010697">
    <property type="entry name" value="YspA"/>
</dbReference>
<evidence type="ECO:0000313" key="2">
    <source>
        <dbReference type="Proteomes" id="UP000658127"/>
    </source>
</evidence>
<dbReference type="Proteomes" id="UP000658127">
    <property type="component" value="Unassembled WGS sequence"/>
</dbReference>
<dbReference type="RefSeq" id="WP_189034079.1">
    <property type="nucleotide sequence ID" value="NZ_BMNE01000010.1"/>
</dbReference>
<gene>
    <name evidence="1" type="ORF">GCM10011610_62610</name>
</gene>
<dbReference type="Gene3D" id="3.40.50.450">
    <property type="match status" value="1"/>
</dbReference>
<proteinExistence type="predicted"/>
<keyword evidence="2" id="KW-1185">Reference proteome</keyword>